<gene>
    <name evidence="2" type="ORF">P154DRAFT_64283</name>
</gene>
<keyword evidence="1" id="KW-1133">Transmembrane helix</keyword>
<reference evidence="2" key="1">
    <citation type="journal article" date="2020" name="Stud. Mycol.">
        <title>101 Dothideomycetes genomes: a test case for predicting lifestyles and emergence of pathogens.</title>
        <authorList>
            <person name="Haridas S."/>
            <person name="Albert R."/>
            <person name="Binder M."/>
            <person name="Bloem J."/>
            <person name="Labutti K."/>
            <person name="Salamov A."/>
            <person name="Andreopoulos B."/>
            <person name="Baker S."/>
            <person name="Barry K."/>
            <person name="Bills G."/>
            <person name="Bluhm B."/>
            <person name="Cannon C."/>
            <person name="Castanera R."/>
            <person name="Culley D."/>
            <person name="Daum C."/>
            <person name="Ezra D."/>
            <person name="Gonzalez J."/>
            <person name="Henrissat B."/>
            <person name="Kuo A."/>
            <person name="Liang C."/>
            <person name="Lipzen A."/>
            <person name="Lutzoni F."/>
            <person name="Magnuson J."/>
            <person name="Mondo S."/>
            <person name="Nolan M."/>
            <person name="Ohm R."/>
            <person name="Pangilinan J."/>
            <person name="Park H.-J."/>
            <person name="Ramirez L."/>
            <person name="Alfaro M."/>
            <person name="Sun H."/>
            <person name="Tritt A."/>
            <person name="Yoshinaga Y."/>
            <person name="Zwiers L.-H."/>
            <person name="Turgeon B."/>
            <person name="Goodwin S."/>
            <person name="Spatafora J."/>
            <person name="Crous P."/>
            <person name="Grigoriev I."/>
        </authorList>
    </citation>
    <scope>NUCLEOTIDE SEQUENCE</scope>
    <source>
        <strain evidence="2">CBS 123094</strain>
    </source>
</reference>
<evidence type="ECO:0000256" key="1">
    <source>
        <dbReference type="SAM" id="Phobius"/>
    </source>
</evidence>
<protein>
    <submittedName>
        <fullName evidence="2">Uncharacterized protein</fullName>
    </submittedName>
</protein>
<keyword evidence="1" id="KW-0472">Membrane</keyword>
<dbReference type="Proteomes" id="UP000799779">
    <property type="component" value="Unassembled WGS sequence"/>
</dbReference>
<proteinExistence type="predicted"/>
<evidence type="ECO:0000313" key="3">
    <source>
        <dbReference type="Proteomes" id="UP000799779"/>
    </source>
</evidence>
<keyword evidence="1" id="KW-0812">Transmembrane</keyword>
<dbReference type="EMBL" id="ML977569">
    <property type="protein sequence ID" value="KAF2003992.1"/>
    <property type="molecule type" value="Genomic_DNA"/>
</dbReference>
<feature type="transmembrane region" description="Helical" evidence="1">
    <location>
        <begin position="6"/>
        <end position="27"/>
    </location>
</feature>
<dbReference type="AlphaFoldDB" id="A0A6A5WQL2"/>
<evidence type="ECO:0000313" key="2">
    <source>
        <dbReference type="EMBL" id="KAF2003992.1"/>
    </source>
</evidence>
<organism evidence="2 3">
    <name type="scientific">Amniculicola lignicola CBS 123094</name>
    <dbReference type="NCBI Taxonomy" id="1392246"/>
    <lineage>
        <taxon>Eukaryota</taxon>
        <taxon>Fungi</taxon>
        <taxon>Dikarya</taxon>
        <taxon>Ascomycota</taxon>
        <taxon>Pezizomycotina</taxon>
        <taxon>Dothideomycetes</taxon>
        <taxon>Pleosporomycetidae</taxon>
        <taxon>Pleosporales</taxon>
        <taxon>Amniculicolaceae</taxon>
        <taxon>Amniculicola</taxon>
    </lineage>
</organism>
<accession>A0A6A5WQL2</accession>
<keyword evidence="3" id="KW-1185">Reference proteome</keyword>
<name>A0A6A5WQL2_9PLEO</name>
<sequence>MNGVSYWNYHVLPCVIVNCFYVLLSFVHSGGYEASVSLLWRYALGSIDLGSVPRVPCSCRGRPTFVTLAVSWGELEPCSI</sequence>